<feature type="transmembrane region" description="Helical" evidence="8">
    <location>
        <begin position="245"/>
        <end position="263"/>
    </location>
</feature>
<feature type="transmembrane region" description="Helical" evidence="8">
    <location>
        <begin position="133"/>
        <end position="150"/>
    </location>
</feature>
<feature type="transmembrane region" description="Helical" evidence="8">
    <location>
        <begin position="275"/>
        <end position="296"/>
    </location>
</feature>
<keyword evidence="4" id="KW-0808">Transferase</keyword>
<feature type="domain" description="Glycosyltransferase RgtA/B/C/D-like" evidence="9">
    <location>
        <begin position="11"/>
        <end position="142"/>
    </location>
</feature>
<dbReference type="Proteomes" id="UP000034539">
    <property type="component" value="Unassembled WGS sequence"/>
</dbReference>
<gene>
    <name evidence="10" type="ORF">UT63_C0002G0022</name>
</gene>
<reference evidence="10 11" key="1">
    <citation type="journal article" date="2015" name="Nature">
        <title>rRNA introns, odd ribosomes, and small enigmatic genomes across a large radiation of phyla.</title>
        <authorList>
            <person name="Brown C.T."/>
            <person name="Hug L.A."/>
            <person name="Thomas B.C."/>
            <person name="Sharon I."/>
            <person name="Castelle C.J."/>
            <person name="Singh A."/>
            <person name="Wilkins M.J."/>
            <person name="Williams K.H."/>
            <person name="Banfield J.F."/>
        </authorList>
    </citation>
    <scope>NUCLEOTIDE SEQUENCE [LARGE SCALE GENOMIC DNA]</scope>
</reference>
<comment type="subcellular location">
    <subcellularLocation>
        <location evidence="1">Cell membrane</location>
        <topology evidence="1">Multi-pass membrane protein</topology>
    </subcellularLocation>
</comment>
<evidence type="ECO:0000256" key="4">
    <source>
        <dbReference type="ARBA" id="ARBA00022679"/>
    </source>
</evidence>
<dbReference type="GO" id="GO:0005886">
    <property type="term" value="C:plasma membrane"/>
    <property type="evidence" value="ECO:0007669"/>
    <property type="project" value="UniProtKB-SubCell"/>
</dbReference>
<name>A0A0G0T935_9BACT</name>
<evidence type="ECO:0000256" key="5">
    <source>
        <dbReference type="ARBA" id="ARBA00022692"/>
    </source>
</evidence>
<dbReference type="Pfam" id="PF13231">
    <property type="entry name" value="PMT_2"/>
    <property type="match status" value="1"/>
</dbReference>
<feature type="transmembrane region" description="Helical" evidence="8">
    <location>
        <begin position="221"/>
        <end position="239"/>
    </location>
</feature>
<sequence length="428" mass="48963">MKILPNNMYLLAGRLPVVLFGFFGLIGIYKLTKLLFDKKTAFIAALLFIISPFVLLYDRMALFDGMLSAMLIWTVYFSLKSSKSGKVTDAVYWGIFMGLSFLSKPTAIIFLIFTPLCYLIYKLPLTKKKFKPSIIHILLAIGIGELLNNMQRVSKVYFMMDLKNQQFRQPLAQLISNPFALTWGNLQGFFSWIVPYYTLPIFISGLIAFLILFITKKKQALVLFLLWFFPIFVLATAGREIFPRYILFTAPYFFITLSTLILNSIKVSKNILVRVFIIIIVGILFIPSVKFDYFLLTDPSNAPMPITDYNQYVSEHPSGYGLNTIFSYLDNETKNKKVTIVTEGTFGLYPYAFNLYYWNNKNVTIIPRWPLSFLDQEILDAAKTSKVYVILKEKEKIPEGMPVTLILKADKPGGKYPILLTTLSTLSP</sequence>
<evidence type="ECO:0000256" key="3">
    <source>
        <dbReference type="ARBA" id="ARBA00022676"/>
    </source>
</evidence>
<feature type="transmembrane region" description="Helical" evidence="8">
    <location>
        <begin position="196"/>
        <end position="214"/>
    </location>
</feature>
<evidence type="ECO:0000256" key="8">
    <source>
        <dbReference type="SAM" id="Phobius"/>
    </source>
</evidence>
<keyword evidence="3" id="KW-0328">Glycosyltransferase</keyword>
<dbReference type="InterPro" id="IPR050297">
    <property type="entry name" value="LipidA_mod_glycosyltrf_83"/>
</dbReference>
<accession>A0A0G0T935</accession>
<organism evidence="10 11">
    <name type="scientific">Candidatus Gottesmanbacteria bacterium GW2011_GWC2_39_8</name>
    <dbReference type="NCBI Taxonomy" id="1618450"/>
    <lineage>
        <taxon>Bacteria</taxon>
        <taxon>Candidatus Gottesmaniibacteriota</taxon>
    </lineage>
</organism>
<feature type="transmembrane region" description="Helical" evidence="8">
    <location>
        <begin position="41"/>
        <end position="57"/>
    </location>
</feature>
<feature type="transmembrane region" description="Helical" evidence="8">
    <location>
        <begin position="91"/>
        <end position="121"/>
    </location>
</feature>
<keyword evidence="5 8" id="KW-0812">Transmembrane</keyword>
<protein>
    <recommendedName>
        <fullName evidence="9">Glycosyltransferase RgtA/B/C/D-like domain-containing protein</fullName>
    </recommendedName>
</protein>
<keyword evidence="6 8" id="KW-1133">Transmembrane helix</keyword>
<evidence type="ECO:0000313" key="10">
    <source>
        <dbReference type="EMBL" id="KKR34377.1"/>
    </source>
</evidence>
<evidence type="ECO:0000256" key="1">
    <source>
        <dbReference type="ARBA" id="ARBA00004651"/>
    </source>
</evidence>
<dbReference type="PANTHER" id="PTHR33908:SF11">
    <property type="entry name" value="MEMBRANE PROTEIN"/>
    <property type="match status" value="1"/>
</dbReference>
<feature type="transmembrane region" description="Helical" evidence="8">
    <location>
        <begin position="12"/>
        <end position="29"/>
    </location>
</feature>
<dbReference type="InterPro" id="IPR038731">
    <property type="entry name" value="RgtA/B/C-like"/>
</dbReference>
<dbReference type="GO" id="GO:0016763">
    <property type="term" value="F:pentosyltransferase activity"/>
    <property type="evidence" value="ECO:0007669"/>
    <property type="project" value="TreeGrafter"/>
</dbReference>
<dbReference type="EMBL" id="LBXN01000002">
    <property type="protein sequence ID" value="KKR34377.1"/>
    <property type="molecule type" value="Genomic_DNA"/>
</dbReference>
<dbReference type="PANTHER" id="PTHR33908">
    <property type="entry name" value="MANNOSYLTRANSFERASE YKCB-RELATED"/>
    <property type="match status" value="1"/>
</dbReference>
<dbReference type="AlphaFoldDB" id="A0A0G0T935"/>
<proteinExistence type="predicted"/>
<evidence type="ECO:0000259" key="9">
    <source>
        <dbReference type="Pfam" id="PF13231"/>
    </source>
</evidence>
<evidence type="ECO:0000256" key="2">
    <source>
        <dbReference type="ARBA" id="ARBA00022475"/>
    </source>
</evidence>
<evidence type="ECO:0000256" key="6">
    <source>
        <dbReference type="ARBA" id="ARBA00022989"/>
    </source>
</evidence>
<evidence type="ECO:0000313" key="11">
    <source>
        <dbReference type="Proteomes" id="UP000034539"/>
    </source>
</evidence>
<comment type="caution">
    <text evidence="10">The sequence shown here is derived from an EMBL/GenBank/DDBJ whole genome shotgun (WGS) entry which is preliminary data.</text>
</comment>
<keyword evidence="2" id="KW-1003">Cell membrane</keyword>
<evidence type="ECO:0000256" key="7">
    <source>
        <dbReference type="ARBA" id="ARBA00023136"/>
    </source>
</evidence>
<dbReference type="GO" id="GO:0009103">
    <property type="term" value="P:lipopolysaccharide biosynthetic process"/>
    <property type="evidence" value="ECO:0007669"/>
    <property type="project" value="UniProtKB-ARBA"/>
</dbReference>
<keyword evidence="7 8" id="KW-0472">Membrane</keyword>